<gene>
    <name evidence="2" type="ORF">CALMAC_LOCUS12375</name>
</gene>
<dbReference type="EMBL" id="CAACVG010009113">
    <property type="protein sequence ID" value="VEN52132.1"/>
    <property type="molecule type" value="Genomic_DNA"/>
</dbReference>
<protein>
    <submittedName>
        <fullName evidence="2">Uncharacterized protein</fullName>
    </submittedName>
</protein>
<reference evidence="2 3" key="1">
    <citation type="submission" date="2019-01" db="EMBL/GenBank/DDBJ databases">
        <authorList>
            <person name="Sayadi A."/>
        </authorList>
    </citation>
    <scope>NUCLEOTIDE SEQUENCE [LARGE SCALE GENOMIC DNA]</scope>
</reference>
<name>A0A653CWK3_CALMS</name>
<evidence type="ECO:0000313" key="2">
    <source>
        <dbReference type="EMBL" id="VEN52132.1"/>
    </source>
</evidence>
<keyword evidence="1" id="KW-0732">Signal</keyword>
<keyword evidence="3" id="KW-1185">Reference proteome</keyword>
<evidence type="ECO:0000313" key="3">
    <source>
        <dbReference type="Proteomes" id="UP000410492"/>
    </source>
</evidence>
<dbReference type="OrthoDB" id="203097at2759"/>
<organism evidence="2 3">
    <name type="scientific">Callosobruchus maculatus</name>
    <name type="common">Southern cowpea weevil</name>
    <name type="synonym">Pulse bruchid</name>
    <dbReference type="NCBI Taxonomy" id="64391"/>
    <lineage>
        <taxon>Eukaryota</taxon>
        <taxon>Metazoa</taxon>
        <taxon>Ecdysozoa</taxon>
        <taxon>Arthropoda</taxon>
        <taxon>Hexapoda</taxon>
        <taxon>Insecta</taxon>
        <taxon>Pterygota</taxon>
        <taxon>Neoptera</taxon>
        <taxon>Endopterygota</taxon>
        <taxon>Coleoptera</taxon>
        <taxon>Polyphaga</taxon>
        <taxon>Cucujiformia</taxon>
        <taxon>Chrysomeloidea</taxon>
        <taxon>Chrysomelidae</taxon>
        <taxon>Bruchinae</taxon>
        <taxon>Bruchini</taxon>
        <taxon>Callosobruchus</taxon>
    </lineage>
</organism>
<feature type="signal peptide" evidence="1">
    <location>
        <begin position="1"/>
        <end position="23"/>
    </location>
</feature>
<proteinExistence type="predicted"/>
<accession>A0A653CWK3</accession>
<dbReference type="AlphaFoldDB" id="A0A653CWK3"/>
<feature type="chain" id="PRO_5024917981" evidence="1">
    <location>
        <begin position="24"/>
        <end position="118"/>
    </location>
</feature>
<dbReference type="Proteomes" id="UP000410492">
    <property type="component" value="Unassembled WGS sequence"/>
</dbReference>
<sequence length="118" mass="12885">MCPISGLVQFLIVLVSLLLLCHAVVVRSCQIQFKPTSISKLIMYDTVNVSYNIISDTGPHNSDYSIYSENKDIAGLAKDEILISNSQNNLAGTLNITGNFLGEYKNKTADILGEGQFV</sequence>
<evidence type="ECO:0000256" key="1">
    <source>
        <dbReference type="SAM" id="SignalP"/>
    </source>
</evidence>